<comment type="caution">
    <text evidence="1">The sequence shown here is derived from an EMBL/GenBank/DDBJ whole genome shotgun (WGS) entry which is preliminary data.</text>
</comment>
<evidence type="ECO:0000313" key="2">
    <source>
        <dbReference type="Proteomes" id="UP001497535"/>
    </source>
</evidence>
<gene>
    <name evidence="1" type="ORF">MENTE1834_LOCUS22718</name>
</gene>
<dbReference type="Proteomes" id="UP001497535">
    <property type="component" value="Unassembled WGS sequence"/>
</dbReference>
<organism evidence="1 2">
    <name type="scientific">Meloidogyne enterolobii</name>
    <name type="common">Root-knot nematode worm</name>
    <name type="synonym">Meloidogyne mayaguensis</name>
    <dbReference type="NCBI Taxonomy" id="390850"/>
    <lineage>
        <taxon>Eukaryota</taxon>
        <taxon>Metazoa</taxon>
        <taxon>Ecdysozoa</taxon>
        <taxon>Nematoda</taxon>
        <taxon>Chromadorea</taxon>
        <taxon>Rhabditida</taxon>
        <taxon>Tylenchina</taxon>
        <taxon>Tylenchomorpha</taxon>
        <taxon>Tylenchoidea</taxon>
        <taxon>Meloidogynidae</taxon>
        <taxon>Meloidogyninae</taxon>
        <taxon>Meloidogyne</taxon>
    </lineage>
</organism>
<evidence type="ECO:0000313" key="1">
    <source>
        <dbReference type="EMBL" id="CAK5075889.1"/>
    </source>
</evidence>
<accession>A0ACB0ZA44</accession>
<protein>
    <submittedName>
        <fullName evidence="1">Uncharacterized protein</fullName>
    </submittedName>
</protein>
<keyword evidence="2" id="KW-1185">Reference proteome</keyword>
<name>A0ACB0ZA44_MELEN</name>
<proteinExistence type="predicted"/>
<sequence length="80" mass="9229">MQVTIKELCGRTHAFEVKVTDNIKTLKAMIEFKTGIPTSEHRLLYRGRQLDENETISACNIMNNTYNSSYDSTISWLLML</sequence>
<reference evidence="1" key="1">
    <citation type="submission" date="2023-11" db="EMBL/GenBank/DDBJ databases">
        <authorList>
            <person name="Poullet M."/>
        </authorList>
    </citation>
    <scope>NUCLEOTIDE SEQUENCE</scope>
    <source>
        <strain evidence="1">E1834</strain>
    </source>
</reference>
<dbReference type="EMBL" id="CAVMJV010000029">
    <property type="protein sequence ID" value="CAK5075889.1"/>
    <property type="molecule type" value="Genomic_DNA"/>
</dbReference>